<evidence type="ECO:0000313" key="1">
    <source>
        <dbReference type="EMBL" id="CAB3983372.1"/>
    </source>
</evidence>
<organism evidence="1 2">
    <name type="scientific">Paramuricea clavata</name>
    <name type="common">Red gorgonian</name>
    <name type="synonym">Violescent sea-whip</name>
    <dbReference type="NCBI Taxonomy" id="317549"/>
    <lineage>
        <taxon>Eukaryota</taxon>
        <taxon>Metazoa</taxon>
        <taxon>Cnidaria</taxon>
        <taxon>Anthozoa</taxon>
        <taxon>Octocorallia</taxon>
        <taxon>Malacalcyonacea</taxon>
        <taxon>Plexauridae</taxon>
        <taxon>Paramuricea</taxon>
    </lineage>
</organism>
<proteinExistence type="predicted"/>
<keyword evidence="2" id="KW-1185">Reference proteome</keyword>
<dbReference type="AlphaFoldDB" id="A0A6S7G3L1"/>
<reference evidence="1" key="1">
    <citation type="submission" date="2020-04" db="EMBL/GenBank/DDBJ databases">
        <authorList>
            <person name="Alioto T."/>
            <person name="Alioto T."/>
            <person name="Gomez Garrido J."/>
        </authorList>
    </citation>
    <scope>NUCLEOTIDE SEQUENCE</scope>
    <source>
        <strain evidence="1">A484AB</strain>
    </source>
</reference>
<name>A0A6S7G3L1_PARCT</name>
<comment type="caution">
    <text evidence="1">The sequence shown here is derived from an EMBL/GenBank/DDBJ whole genome shotgun (WGS) entry which is preliminary data.</text>
</comment>
<dbReference type="Proteomes" id="UP001152795">
    <property type="component" value="Unassembled WGS sequence"/>
</dbReference>
<protein>
    <submittedName>
        <fullName evidence="1">Uncharacterized protein</fullName>
    </submittedName>
</protein>
<sequence length="347" mass="38719">MTRRYATFYDVILIWSAGGGGEKGVTYKERFILDLAIIRATTSKATTSKNPSKPTKRKRIVDDLSDESRKAISVIIAVMYRDKIPAKQAVLSYKDEMNEEFPHDYLQLIKDGGDLDVDDIIQLQVSHRQQLINGPSTPTAGQSTPPVLTHSSATTSHVGNQNQSPAEELRAIFRRGTSSQQQQNINATIPRFNSRFSYQPRGRRNATRRLNSNEGKQKTTGKRCGQTPAKQSFCREVVLLRSPDDTKGVRGHSKAALHRAGNVISAFKFEKSWCFSTVCEELNKAFPQLGCINTMPKFQIMMGVGNELVKPQLAAGEELTGGNINKIFTQRSVWILPSEKLDDLCKD</sequence>
<accession>A0A6S7G3L1</accession>
<gene>
    <name evidence="1" type="ORF">PACLA_8A032125</name>
</gene>
<dbReference type="EMBL" id="CACRXK020000604">
    <property type="protein sequence ID" value="CAB3983372.1"/>
    <property type="molecule type" value="Genomic_DNA"/>
</dbReference>
<evidence type="ECO:0000313" key="2">
    <source>
        <dbReference type="Proteomes" id="UP001152795"/>
    </source>
</evidence>
<dbReference type="OrthoDB" id="8931242at2759"/>